<evidence type="ECO:0000313" key="3">
    <source>
        <dbReference type="Proteomes" id="UP000267623"/>
    </source>
</evidence>
<feature type="transmembrane region" description="Helical" evidence="1">
    <location>
        <begin position="6"/>
        <end position="24"/>
    </location>
</feature>
<accession>A0A3N0X194</accession>
<reference evidence="3" key="1">
    <citation type="submission" date="2018-11" db="EMBL/GenBank/DDBJ databases">
        <title>Proposal to divide the Flavobacteriaceae and reorganize its genera based on Amino Acid Identity values calculated from whole genome sequences.</title>
        <authorList>
            <person name="Nicholson A.C."/>
            <person name="Gulvik C.A."/>
            <person name="Whitney A.M."/>
            <person name="Humrighouse B.W."/>
            <person name="Bell M."/>
            <person name="Holmes B."/>
            <person name="Steigerwalt A."/>
            <person name="Villarma A."/>
            <person name="Sheth M."/>
            <person name="Batra D."/>
            <person name="Pryor J."/>
            <person name="Bernardet J.-F."/>
            <person name="Hugo C."/>
            <person name="Kampfer P."/>
            <person name="Newman J."/>
            <person name="Mcquiston J."/>
        </authorList>
    </citation>
    <scope>NUCLEOTIDE SEQUENCE [LARGE SCALE GENOMIC DNA]</scope>
    <source>
        <strain evidence="3">DSM 22165</strain>
    </source>
</reference>
<dbReference type="EMBL" id="RJTU01000086">
    <property type="protein sequence ID" value="ROI11148.1"/>
    <property type="molecule type" value="Genomic_DNA"/>
</dbReference>
<sequence length="87" mass="9876">MGKIGAGFSFGFIHILIFPLYLSAKFQSKDFRSIGAFFPYSGREAWAKKSFSVAGKIRGSWWLKAVAQKGLCPFARKAFYIIPNYRQ</sequence>
<keyword evidence="1" id="KW-0812">Transmembrane</keyword>
<organism evidence="2 3">
    <name type="scientific">Epilithonimonas hominis</name>
    <dbReference type="NCBI Taxonomy" id="420404"/>
    <lineage>
        <taxon>Bacteria</taxon>
        <taxon>Pseudomonadati</taxon>
        <taxon>Bacteroidota</taxon>
        <taxon>Flavobacteriia</taxon>
        <taxon>Flavobacteriales</taxon>
        <taxon>Weeksellaceae</taxon>
        <taxon>Chryseobacterium group</taxon>
        <taxon>Epilithonimonas</taxon>
    </lineage>
</organism>
<comment type="caution">
    <text evidence="2">The sequence shown here is derived from an EMBL/GenBank/DDBJ whole genome shotgun (WGS) entry which is preliminary data.</text>
</comment>
<dbReference type="Proteomes" id="UP000267623">
    <property type="component" value="Unassembled WGS sequence"/>
</dbReference>
<evidence type="ECO:0000313" key="2">
    <source>
        <dbReference type="EMBL" id="ROI11148.1"/>
    </source>
</evidence>
<gene>
    <name evidence="2" type="ORF">EGH73_13800</name>
</gene>
<dbReference type="AlphaFoldDB" id="A0A3N0X194"/>
<evidence type="ECO:0000256" key="1">
    <source>
        <dbReference type="SAM" id="Phobius"/>
    </source>
</evidence>
<keyword evidence="1" id="KW-1133">Transmembrane helix</keyword>
<keyword evidence="1" id="KW-0472">Membrane</keyword>
<proteinExistence type="predicted"/>
<name>A0A3N0X194_9FLAO</name>
<protein>
    <submittedName>
        <fullName evidence="2">Uncharacterized protein</fullName>
    </submittedName>
</protein>